<dbReference type="RefSeq" id="WP_073291880.1">
    <property type="nucleotide sequence ID" value="NZ_FRCP01000032.1"/>
</dbReference>
<protein>
    <submittedName>
        <fullName evidence="2">SagB-type dehydrogenase domain-containing protein</fullName>
    </submittedName>
</protein>
<accession>A0A1M7NL62</accession>
<reference evidence="2 3" key="1">
    <citation type="submission" date="2016-11" db="EMBL/GenBank/DDBJ databases">
        <authorList>
            <person name="Jaros S."/>
            <person name="Januszkiewicz K."/>
            <person name="Wedrychowicz H."/>
        </authorList>
    </citation>
    <scope>NUCLEOTIDE SEQUENCE [LARGE SCALE GENOMIC DNA]</scope>
    <source>
        <strain evidence="2 3">DSM 15930</strain>
    </source>
</reference>
<dbReference type="Gene3D" id="3.40.109.10">
    <property type="entry name" value="NADH Oxidase"/>
    <property type="match status" value="1"/>
</dbReference>
<sequence>MEEIKRLREMMKSYTAADEDFDSDMNHGIKKPSLAKYHEGSKRIHLPKNFEKILQNNNFYQLLTERKSCRKYSYDTISLQELSYLLYATQGVKKVIKDQTATLRNVPSGGAIHPFETYIYANNVSGLEEGLYHYLPIEHELEQLIIADSFKKTISEAFLGQTFLTEAPVSFYWSILPYRCEWKYASKAHRVALMDLGCICQTLYLAAESIACGTCMVGAYDQEMADTLFGFDTTPGDNKDVEFLLGGAGVGLQ</sequence>
<dbReference type="STRING" id="1120996.SAMN02746066_04594"/>
<dbReference type="OrthoDB" id="9801593at2"/>
<organism evidence="2 3">
    <name type="scientific">Anaerosporobacter mobilis DSM 15930</name>
    <dbReference type="NCBI Taxonomy" id="1120996"/>
    <lineage>
        <taxon>Bacteria</taxon>
        <taxon>Bacillati</taxon>
        <taxon>Bacillota</taxon>
        <taxon>Clostridia</taxon>
        <taxon>Lachnospirales</taxon>
        <taxon>Lachnospiraceae</taxon>
        <taxon>Anaerosporobacter</taxon>
    </lineage>
</organism>
<gene>
    <name evidence="2" type="ORF">SAMN02746066_04594</name>
</gene>
<name>A0A1M7NL62_9FIRM</name>
<dbReference type="PANTHER" id="PTHR43745:SF2">
    <property type="entry name" value="NITROREDUCTASE MJ1384-RELATED"/>
    <property type="match status" value="1"/>
</dbReference>
<dbReference type="InterPro" id="IPR029479">
    <property type="entry name" value="Nitroreductase"/>
</dbReference>
<dbReference type="Proteomes" id="UP000184038">
    <property type="component" value="Unassembled WGS sequence"/>
</dbReference>
<dbReference type="AlphaFoldDB" id="A0A1M7NL62"/>
<evidence type="ECO:0000259" key="1">
    <source>
        <dbReference type="Pfam" id="PF00881"/>
    </source>
</evidence>
<dbReference type="InterPro" id="IPR000415">
    <property type="entry name" value="Nitroreductase-like"/>
</dbReference>
<evidence type="ECO:0000313" key="3">
    <source>
        <dbReference type="Proteomes" id="UP000184038"/>
    </source>
</evidence>
<keyword evidence="3" id="KW-1185">Reference proteome</keyword>
<dbReference type="InterPro" id="IPR020051">
    <property type="entry name" value="SagB-type_dehydrogenase"/>
</dbReference>
<dbReference type="SUPFAM" id="SSF55469">
    <property type="entry name" value="FMN-dependent nitroreductase-like"/>
    <property type="match status" value="1"/>
</dbReference>
<dbReference type="Pfam" id="PF00881">
    <property type="entry name" value="Nitroreductase"/>
    <property type="match status" value="1"/>
</dbReference>
<dbReference type="NCBIfam" id="TIGR03605">
    <property type="entry name" value="antibiot_sagB"/>
    <property type="match status" value="1"/>
</dbReference>
<dbReference type="EMBL" id="FRCP01000032">
    <property type="protein sequence ID" value="SHN04637.1"/>
    <property type="molecule type" value="Genomic_DNA"/>
</dbReference>
<dbReference type="InterPro" id="IPR052544">
    <property type="entry name" value="Bacteriocin_Proc_Enz"/>
</dbReference>
<feature type="domain" description="Nitroreductase" evidence="1">
    <location>
        <begin position="64"/>
        <end position="232"/>
    </location>
</feature>
<proteinExistence type="predicted"/>
<dbReference type="CDD" id="cd02142">
    <property type="entry name" value="McbC_SagB-like_oxidoreductase"/>
    <property type="match status" value="1"/>
</dbReference>
<dbReference type="GO" id="GO:0016491">
    <property type="term" value="F:oxidoreductase activity"/>
    <property type="evidence" value="ECO:0007669"/>
    <property type="project" value="InterPro"/>
</dbReference>
<evidence type="ECO:0000313" key="2">
    <source>
        <dbReference type="EMBL" id="SHN04637.1"/>
    </source>
</evidence>
<dbReference type="PANTHER" id="PTHR43745">
    <property type="entry name" value="NITROREDUCTASE MJ1384-RELATED"/>
    <property type="match status" value="1"/>
</dbReference>